<evidence type="ECO:0000313" key="3">
    <source>
        <dbReference type="Proteomes" id="UP000289184"/>
    </source>
</evidence>
<dbReference type="Pfam" id="PF07007">
    <property type="entry name" value="LprI"/>
    <property type="match status" value="1"/>
</dbReference>
<name>A0A446CHV3_9BURK</name>
<protein>
    <recommendedName>
        <fullName evidence="1">Lysozyme inhibitor LprI-like N-terminal domain-containing protein</fullName>
    </recommendedName>
</protein>
<dbReference type="InterPro" id="IPR052755">
    <property type="entry name" value="Lysozyme_Inhibitor_LprI"/>
</dbReference>
<sequence length="445" mass="47970">MNCSQARSASEKAICADADLVRLDADLAAAYAALGRAKPDTRDALRQSQRDWLARRNACAADAACLRWQYELRLDALQGQLRRAQAYRPDGTDLQALEDFRRAVEAAASQDAAFPLETALKALSASGGTTSFSNVRDKEDDIEAHFPTARPTGVSEDEWRALLASDVDSGGENGVASYTLIDLDGDGLRDLAIDSYVGGTGLFSEISTLRRIGARFGAPSGQSAEANRADAPSGATLYSLNDRGANQAGEWIRLRGRVYAAYRSSRYGMDSVYLLHPLAEVGDAPTLTVRYRYDLSVPRQQKNETTGAVRALDEALHAALTRALAQIDPERVATPGEPAKPLCPMPANTKEDERSQYYSFGPGHYAYETVADVAVQLRSGCAIARLADWFGGYSAKDGLYAQLWVRGTADDARTDTYNVHGVRRAVRYGTAVGPVATGDDAQGAQ</sequence>
<dbReference type="EMBL" id="UFQB01000012">
    <property type="protein sequence ID" value="SSW67484.1"/>
    <property type="molecule type" value="Genomic_DNA"/>
</dbReference>
<dbReference type="AlphaFoldDB" id="A0A446CHV3"/>
<dbReference type="PANTHER" id="PTHR37549:SF1">
    <property type="entry name" value="LIPOPROTEIN LPRI"/>
    <property type="match status" value="1"/>
</dbReference>
<feature type="domain" description="Lysozyme inhibitor LprI-like N-terminal" evidence="1">
    <location>
        <begin position="3"/>
        <end position="65"/>
    </location>
</feature>
<keyword evidence="3" id="KW-1185">Reference proteome</keyword>
<dbReference type="Gene3D" id="1.20.1270.180">
    <property type="match status" value="1"/>
</dbReference>
<reference evidence="2 3" key="1">
    <citation type="submission" date="2018-07" db="EMBL/GenBank/DDBJ databases">
        <authorList>
            <person name="Peeters C."/>
        </authorList>
    </citation>
    <scope>NUCLEOTIDE SEQUENCE [LARGE SCALE GENOMIC DNA]</scope>
    <source>
        <strain evidence="2 3">LMG 3411</strain>
    </source>
</reference>
<evidence type="ECO:0000259" key="1">
    <source>
        <dbReference type="Pfam" id="PF07007"/>
    </source>
</evidence>
<dbReference type="InterPro" id="IPR009739">
    <property type="entry name" value="LprI-like_N"/>
</dbReference>
<dbReference type="Proteomes" id="UP000289184">
    <property type="component" value="Unassembled WGS sequence"/>
</dbReference>
<dbReference type="PANTHER" id="PTHR37549">
    <property type="entry name" value="LIPOPROTEIN LPRI"/>
    <property type="match status" value="1"/>
</dbReference>
<dbReference type="GO" id="GO:0005576">
    <property type="term" value="C:extracellular region"/>
    <property type="evidence" value="ECO:0007669"/>
    <property type="project" value="TreeGrafter"/>
</dbReference>
<accession>A0A446CHV3</accession>
<proteinExistence type="predicted"/>
<organism evidence="2 3">
    <name type="scientific">Achromobacter agilis</name>
    <dbReference type="NCBI Taxonomy" id="1353888"/>
    <lineage>
        <taxon>Bacteria</taxon>
        <taxon>Pseudomonadati</taxon>
        <taxon>Pseudomonadota</taxon>
        <taxon>Betaproteobacteria</taxon>
        <taxon>Burkholderiales</taxon>
        <taxon>Alcaligenaceae</taxon>
        <taxon>Achromobacter</taxon>
    </lineage>
</organism>
<gene>
    <name evidence="2" type="ORF">AGI3411_03147</name>
</gene>
<evidence type="ECO:0000313" key="2">
    <source>
        <dbReference type="EMBL" id="SSW67484.1"/>
    </source>
</evidence>